<keyword evidence="11" id="KW-0282">Flagellum</keyword>
<evidence type="ECO:0000256" key="3">
    <source>
        <dbReference type="ARBA" id="ARBA00017948"/>
    </source>
</evidence>
<feature type="domain" description="Flagellar basal-body/hook protein C-terminal" evidence="9">
    <location>
        <begin position="215"/>
        <end position="260"/>
    </location>
</feature>
<dbReference type="NCBIfam" id="TIGR02488">
    <property type="entry name" value="flgG_G_neg"/>
    <property type="match status" value="1"/>
</dbReference>
<dbReference type="EMBL" id="LPVY01000021">
    <property type="protein sequence ID" value="KZB62314.1"/>
    <property type="molecule type" value="Genomic_DNA"/>
</dbReference>
<dbReference type="InterPro" id="IPR012834">
    <property type="entry name" value="FlgG_G_neg"/>
</dbReference>
<evidence type="ECO:0000313" key="11">
    <source>
        <dbReference type="EMBL" id="KZB62314.1"/>
    </source>
</evidence>
<feature type="domain" description="Flagellar hook protein FlgE/F/G-like D1" evidence="10">
    <location>
        <begin position="96"/>
        <end position="159"/>
    </location>
</feature>
<dbReference type="InterPro" id="IPR037925">
    <property type="entry name" value="FlgE/F/G-like"/>
</dbReference>
<comment type="subcellular location">
    <subcellularLocation>
        <location evidence="1 7">Bacterial flagellum basal body</location>
    </subcellularLocation>
</comment>
<dbReference type="InterPro" id="IPR020013">
    <property type="entry name" value="Flagellar_FlgE/F/G"/>
</dbReference>
<protein>
    <recommendedName>
        <fullName evidence="3 6">Flagellar basal-body rod protein FlgG</fullName>
    </recommendedName>
    <alternativeName>
        <fullName evidence="5 7">Distal rod protein</fullName>
    </alternativeName>
</protein>
<gene>
    <name evidence="11" type="primary">flgG</name>
    <name evidence="11" type="ORF">AUP42_05050</name>
</gene>
<comment type="caution">
    <text evidence="11">The sequence shown here is derived from an EMBL/GenBank/DDBJ whole genome shotgun (WGS) entry which is preliminary data.</text>
</comment>
<evidence type="ECO:0000313" key="12">
    <source>
        <dbReference type="Proteomes" id="UP000076335"/>
    </source>
</evidence>
<dbReference type="PANTHER" id="PTHR30435">
    <property type="entry name" value="FLAGELLAR PROTEIN"/>
    <property type="match status" value="1"/>
</dbReference>
<evidence type="ECO:0000256" key="5">
    <source>
        <dbReference type="ARBA" id="ARBA00032912"/>
    </source>
</evidence>
<dbReference type="SUPFAM" id="SSF117143">
    <property type="entry name" value="Flagellar hook protein flgE"/>
    <property type="match status" value="1"/>
</dbReference>
<reference evidence="11 12" key="1">
    <citation type="submission" date="2015-12" db="EMBL/GenBank/DDBJ databases">
        <title>Genome sequence of Thalassospira lucentensis MCCC 1A02072.</title>
        <authorList>
            <person name="Lu L."/>
            <person name="Lai Q."/>
            <person name="Shao Z."/>
            <person name="Qian P."/>
        </authorList>
    </citation>
    <scope>NUCLEOTIDE SEQUENCE [LARGE SCALE GENOMIC DNA]</scope>
    <source>
        <strain evidence="11 12">MCCC 1A02072</strain>
    </source>
</reference>
<evidence type="ECO:0000256" key="4">
    <source>
        <dbReference type="ARBA" id="ARBA00023143"/>
    </source>
</evidence>
<comment type="similarity">
    <text evidence="2 7">Belongs to the flagella basal body rod proteins family.</text>
</comment>
<feature type="domain" description="Flagellar basal body rod protein N-terminal" evidence="8">
    <location>
        <begin position="4"/>
        <end position="34"/>
    </location>
</feature>
<sequence length="261" mass="27538">MRSLDIGALGMQAQSTNVDVTSHNIANMTTTGYKRQRAEFQDLLYQDLRRAGSPSSDTGTIVPVGIQVGLGVKTAAIGRYMGQGTLTLTENELDVAIQGRGYLQIDLPSGETAYTRDGTLKLDADGQLVTKDGFAVQPGITVPDNATSVTINTSGEVFAEIDGQVALQNLGQIQLATFINPAGLDALGDNLFLETEASGNPATGVPGGVGFGTLQQGYLESSNVNVVQEITNLIKAQRAYEMNSKSISTTDEMMSAVSNLR</sequence>
<dbReference type="RefSeq" id="WP_062952889.1">
    <property type="nucleotide sequence ID" value="NZ_CP136684.1"/>
</dbReference>
<evidence type="ECO:0000256" key="6">
    <source>
        <dbReference type="NCBIfam" id="TIGR02488"/>
    </source>
</evidence>
<evidence type="ECO:0000256" key="2">
    <source>
        <dbReference type="ARBA" id="ARBA00009677"/>
    </source>
</evidence>
<evidence type="ECO:0000256" key="1">
    <source>
        <dbReference type="ARBA" id="ARBA00004117"/>
    </source>
</evidence>
<dbReference type="NCBIfam" id="TIGR03506">
    <property type="entry name" value="FlgEFG_subfam"/>
    <property type="match status" value="2"/>
</dbReference>
<organism evidence="11 12">
    <name type="scientific">Thalassospira lucentensis</name>
    <dbReference type="NCBI Taxonomy" id="168935"/>
    <lineage>
        <taxon>Bacteria</taxon>
        <taxon>Pseudomonadati</taxon>
        <taxon>Pseudomonadota</taxon>
        <taxon>Alphaproteobacteria</taxon>
        <taxon>Rhodospirillales</taxon>
        <taxon>Thalassospiraceae</taxon>
        <taxon>Thalassospira</taxon>
    </lineage>
</organism>
<keyword evidence="11" id="KW-0969">Cilium</keyword>
<dbReference type="Pfam" id="PF22692">
    <property type="entry name" value="LlgE_F_G_D1"/>
    <property type="match status" value="1"/>
</dbReference>
<name>A0A154L2V6_9PROT</name>
<dbReference type="InterPro" id="IPR001444">
    <property type="entry name" value="Flag_bb_rod_N"/>
</dbReference>
<dbReference type="Pfam" id="PF06429">
    <property type="entry name" value="Flg_bbr_C"/>
    <property type="match status" value="1"/>
</dbReference>
<evidence type="ECO:0000259" key="8">
    <source>
        <dbReference type="Pfam" id="PF00460"/>
    </source>
</evidence>
<evidence type="ECO:0000259" key="10">
    <source>
        <dbReference type="Pfam" id="PF22692"/>
    </source>
</evidence>
<dbReference type="GO" id="GO:0009426">
    <property type="term" value="C:bacterial-type flagellum basal body, distal rod"/>
    <property type="evidence" value="ECO:0007669"/>
    <property type="project" value="UniProtKB-UniRule"/>
</dbReference>
<dbReference type="PANTHER" id="PTHR30435:SF19">
    <property type="entry name" value="FLAGELLAR BASAL-BODY ROD PROTEIN FLGG"/>
    <property type="match status" value="1"/>
</dbReference>
<dbReference type="InterPro" id="IPR010930">
    <property type="entry name" value="Flg_bb/hook_C_dom"/>
</dbReference>
<dbReference type="Pfam" id="PF00460">
    <property type="entry name" value="Flg_bb_rod"/>
    <property type="match status" value="1"/>
</dbReference>
<keyword evidence="4 7" id="KW-0975">Bacterial flagellum</keyword>
<comment type="subunit">
    <text evidence="7">The basal body constitutes a major portion of the flagellar organelle and consists of four rings (L,P,S, and M) mounted on a central rod. The rod consists of about 26 subunits of FlgG in the distal portion, and FlgB, FlgC and FlgF are thought to build up the proximal portion of the rod with about 6 subunits each.</text>
</comment>
<dbReference type="InterPro" id="IPR053967">
    <property type="entry name" value="LlgE_F_G-like_D1"/>
</dbReference>
<dbReference type="GO" id="GO:0071978">
    <property type="term" value="P:bacterial-type flagellum-dependent swarming motility"/>
    <property type="evidence" value="ECO:0007669"/>
    <property type="project" value="TreeGrafter"/>
</dbReference>
<dbReference type="OrthoDB" id="9804559at2"/>
<accession>A0A154L2V6</accession>
<evidence type="ECO:0000259" key="9">
    <source>
        <dbReference type="Pfam" id="PF06429"/>
    </source>
</evidence>
<evidence type="ECO:0000256" key="7">
    <source>
        <dbReference type="RuleBase" id="RU362116"/>
    </source>
</evidence>
<proteinExistence type="inferred from homology"/>
<dbReference type="Proteomes" id="UP000076335">
    <property type="component" value="Unassembled WGS sequence"/>
</dbReference>
<dbReference type="AlphaFoldDB" id="A0A154L2V6"/>
<keyword evidence="11" id="KW-0966">Cell projection</keyword>